<gene>
    <name evidence="2" type="primary">murK</name>
    <name evidence="2" type="ORF">GCM10011409_13180</name>
</gene>
<dbReference type="InterPro" id="IPR043129">
    <property type="entry name" value="ATPase_NBD"/>
</dbReference>
<evidence type="ECO:0000259" key="1">
    <source>
        <dbReference type="Pfam" id="PF01869"/>
    </source>
</evidence>
<organism evidence="2 3">
    <name type="scientific">Lentibacillus populi</name>
    <dbReference type="NCBI Taxonomy" id="1827502"/>
    <lineage>
        <taxon>Bacteria</taxon>
        <taxon>Bacillati</taxon>
        <taxon>Bacillota</taxon>
        <taxon>Bacilli</taxon>
        <taxon>Bacillales</taxon>
        <taxon>Bacillaceae</taxon>
        <taxon>Lentibacillus</taxon>
    </lineage>
</organism>
<dbReference type="AlphaFoldDB" id="A0A9W5X4Q0"/>
<dbReference type="PANTHER" id="PTHR43190">
    <property type="entry name" value="N-ACETYL-D-GLUCOSAMINE KINASE"/>
    <property type="match status" value="1"/>
</dbReference>
<evidence type="ECO:0000313" key="2">
    <source>
        <dbReference type="EMBL" id="GGB37098.1"/>
    </source>
</evidence>
<keyword evidence="2" id="KW-0808">Transferase</keyword>
<feature type="domain" description="ATPase BadF/BadG/BcrA/BcrD type" evidence="1">
    <location>
        <begin position="5"/>
        <end position="297"/>
    </location>
</feature>
<dbReference type="Gene3D" id="3.30.420.40">
    <property type="match status" value="2"/>
</dbReference>
<sequence length="330" mass="36219">MTYIIGVDGGGTKTMAVLADHEGTIYAHANAGPSNPNTISDEIINNTFRFLFRELKKQSLEEFQKVTAVFAGVAGASSKANADKLSFIIKRYSPNKAFVTVDMDAINALYSGTYGRPGIVQISGTGSISYGINRHKKQDRVGGWGYLLGDEGSGYYIGQQGIIAALKAYDGRGEKTILLDMVYDHFKVKNGEELISRVYSAKIPKNEISTVSKLVFQAYNKKDSVAKGIIIQASRELSFSIFTLYKKIFNENEKIKIVLCGGIFTDSGIVPPLIRSELRIQAKKVKVVLPKIPPVGGSIVGALITNEKEVNEKVIKNLKTEFEKYKLWSG</sequence>
<evidence type="ECO:0000313" key="3">
    <source>
        <dbReference type="Proteomes" id="UP000621492"/>
    </source>
</evidence>
<dbReference type="CDD" id="cd24007">
    <property type="entry name" value="ASKHA_NBD_eukNAGK-like"/>
    <property type="match status" value="1"/>
</dbReference>
<dbReference type="RefSeq" id="WP_188724807.1">
    <property type="nucleotide sequence ID" value="NZ_BMJD01000007.1"/>
</dbReference>
<keyword evidence="2" id="KW-0418">Kinase</keyword>
<dbReference type="GO" id="GO:0016301">
    <property type="term" value="F:kinase activity"/>
    <property type="evidence" value="ECO:0007669"/>
    <property type="project" value="UniProtKB-KW"/>
</dbReference>
<dbReference type="InterPro" id="IPR052519">
    <property type="entry name" value="Euk-type_GlcNAc_Kinase"/>
</dbReference>
<dbReference type="Proteomes" id="UP000621492">
    <property type="component" value="Unassembled WGS sequence"/>
</dbReference>
<dbReference type="SUPFAM" id="SSF53067">
    <property type="entry name" value="Actin-like ATPase domain"/>
    <property type="match status" value="2"/>
</dbReference>
<protein>
    <submittedName>
        <fullName evidence="2">N-acetylmuramic acid/N-acetylglucosamine kinase</fullName>
    </submittedName>
</protein>
<dbReference type="PANTHER" id="PTHR43190:SF3">
    <property type="entry name" value="N-ACETYL-D-GLUCOSAMINE KINASE"/>
    <property type="match status" value="1"/>
</dbReference>
<keyword evidence="3" id="KW-1185">Reference proteome</keyword>
<accession>A0A9W5X4Q0</accession>
<name>A0A9W5X4Q0_9BACI</name>
<comment type="caution">
    <text evidence="2">The sequence shown here is derived from an EMBL/GenBank/DDBJ whole genome shotgun (WGS) entry which is preliminary data.</text>
</comment>
<dbReference type="Pfam" id="PF01869">
    <property type="entry name" value="BcrAD_BadFG"/>
    <property type="match status" value="1"/>
</dbReference>
<reference evidence="2" key="2">
    <citation type="submission" date="2020-09" db="EMBL/GenBank/DDBJ databases">
        <authorList>
            <person name="Sun Q."/>
            <person name="Zhou Y."/>
        </authorList>
    </citation>
    <scope>NUCLEOTIDE SEQUENCE</scope>
    <source>
        <strain evidence="2">CGMCC 1.15454</strain>
    </source>
</reference>
<dbReference type="EMBL" id="BMJD01000007">
    <property type="protein sequence ID" value="GGB37098.1"/>
    <property type="molecule type" value="Genomic_DNA"/>
</dbReference>
<reference evidence="2" key="1">
    <citation type="journal article" date="2014" name="Int. J. Syst. Evol. Microbiol.">
        <title>Complete genome sequence of Corynebacterium casei LMG S-19264T (=DSM 44701T), isolated from a smear-ripened cheese.</title>
        <authorList>
            <consortium name="US DOE Joint Genome Institute (JGI-PGF)"/>
            <person name="Walter F."/>
            <person name="Albersmeier A."/>
            <person name="Kalinowski J."/>
            <person name="Ruckert C."/>
        </authorList>
    </citation>
    <scope>NUCLEOTIDE SEQUENCE</scope>
    <source>
        <strain evidence="2">CGMCC 1.15454</strain>
    </source>
</reference>
<proteinExistence type="predicted"/>
<dbReference type="InterPro" id="IPR002731">
    <property type="entry name" value="ATPase_BadF"/>
</dbReference>